<gene>
    <name evidence="2" type="ORF">D7M11_03470</name>
</gene>
<accession>A0A3B0CK78</accession>
<dbReference type="InterPro" id="IPR014509">
    <property type="entry name" value="YjdF-like"/>
</dbReference>
<dbReference type="AlphaFoldDB" id="A0A3B0CK78"/>
<feature type="transmembrane region" description="Helical" evidence="1">
    <location>
        <begin position="107"/>
        <end position="125"/>
    </location>
</feature>
<feature type="transmembrane region" description="Helical" evidence="1">
    <location>
        <begin position="189"/>
        <end position="205"/>
    </location>
</feature>
<name>A0A3B0CK78_9BACL</name>
<evidence type="ECO:0000313" key="3">
    <source>
        <dbReference type="Proteomes" id="UP000282311"/>
    </source>
</evidence>
<keyword evidence="1" id="KW-0812">Transmembrane</keyword>
<keyword evidence="1" id="KW-1133">Transmembrane helix</keyword>
<dbReference type="RefSeq" id="WP_120745777.1">
    <property type="nucleotide sequence ID" value="NZ_RBAH01000002.1"/>
</dbReference>
<organism evidence="2 3">
    <name type="scientific">Paenibacillus ginsengarvi</name>
    <dbReference type="NCBI Taxonomy" id="400777"/>
    <lineage>
        <taxon>Bacteria</taxon>
        <taxon>Bacillati</taxon>
        <taxon>Bacillota</taxon>
        <taxon>Bacilli</taxon>
        <taxon>Bacillales</taxon>
        <taxon>Paenibacillaceae</taxon>
        <taxon>Paenibacillus</taxon>
    </lineage>
</organism>
<dbReference type="Proteomes" id="UP000282311">
    <property type="component" value="Unassembled WGS sequence"/>
</dbReference>
<evidence type="ECO:0000313" key="2">
    <source>
        <dbReference type="EMBL" id="RKN86085.1"/>
    </source>
</evidence>
<sequence>MSTSQLTGGVPFRTNYRLHLLFAGFVIYWIALGLWPVQRSLWLAENVLVVLTVAALVWTYRFTPLSNMSYLFIALFLCLHTFATHFSYETTPIDNWLKATFHTKRSYYDRVVHFAFGLLWIYPFRQLFVRTTGIVRGLWPYLAPMALVVGLSAIFEITEMAVASLSGQGTNNDDAIGMQGDLYDTQKDMMLAWFGAIAAEGILIWRSRRKKVVN</sequence>
<keyword evidence="1" id="KW-0472">Membrane</keyword>
<comment type="caution">
    <text evidence="2">The sequence shown here is derived from an EMBL/GenBank/DDBJ whole genome shotgun (WGS) entry which is preliminary data.</text>
</comment>
<protein>
    <submittedName>
        <fullName evidence="2">DUF2238 domain-containing protein</fullName>
    </submittedName>
</protein>
<keyword evidence="3" id="KW-1185">Reference proteome</keyword>
<proteinExistence type="predicted"/>
<feature type="transmembrane region" description="Helical" evidence="1">
    <location>
        <begin position="41"/>
        <end position="58"/>
    </location>
</feature>
<feature type="transmembrane region" description="Helical" evidence="1">
    <location>
        <begin position="137"/>
        <end position="155"/>
    </location>
</feature>
<reference evidence="2 3" key="1">
    <citation type="journal article" date="2007" name="Int. J. Syst. Evol. Microbiol.">
        <title>Paenibacillus ginsengarvi sp. nov., isolated from soil from ginseng cultivation.</title>
        <authorList>
            <person name="Yoon M.H."/>
            <person name="Ten L.N."/>
            <person name="Im W.T."/>
        </authorList>
    </citation>
    <scope>NUCLEOTIDE SEQUENCE [LARGE SCALE GENOMIC DNA]</scope>
    <source>
        <strain evidence="2 3">KCTC 13059</strain>
    </source>
</reference>
<dbReference type="OrthoDB" id="9786473at2"/>
<feature type="transmembrane region" description="Helical" evidence="1">
    <location>
        <begin position="70"/>
        <end position="87"/>
    </location>
</feature>
<dbReference type="EMBL" id="RBAH01000002">
    <property type="protein sequence ID" value="RKN86085.1"/>
    <property type="molecule type" value="Genomic_DNA"/>
</dbReference>
<evidence type="ECO:0000256" key="1">
    <source>
        <dbReference type="SAM" id="Phobius"/>
    </source>
</evidence>
<feature type="transmembrane region" description="Helical" evidence="1">
    <location>
        <begin position="16"/>
        <end position="35"/>
    </location>
</feature>
<dbReference type="Pfam" id="PF09997">
    <property type="entry name" value="DUF2238"/>
    <property type="match status" value="1"/>
</dbReference>